<dbReference type="InterPro" id="IPR004437">
    <property type="entry name" value="ParB/RepB/Spo0J"/>
</dbReference>
<evidence type="ECO:0000313" key="4">
    <source>
        <dbReference type="EMBL" id="SEJ70114.1"/>
    </source>
</evidence>
<dbReference type="PANTHER" id="PTHR33375:SF1">
    <property type="entry name" value="CHROMOSOME-PARTITIONING PROTEIN PARB-RELATED"/>
    <property type="match status" value="1"/>
</dbReference>
<dbReference type="InterPro" id="IPR011111">
    <property type="entry name" value="Plasmid_RepB"/>
</dbReference>
<gene>
    <name evidence="4" type="ORF">SAMN04487940_10933</name>
</gene>
<evidence type="ECO:0000313" key="5">
    <source>
        <dbReference type="Proteomes" id="UP000182932"/>
    </source>
</evidence>
<dbReference type="SMART" id="SM00470">
    <property type="entry name" value="ParB"/>
    <property type="match status" value="1"/>
</dbReference>
<dbReference type="GO" id="GO:0003677">
    <property type="term" value="F:DNA binding"/>
    <property type="evidence" value="ECO:0007669"/>
    <property type="project" value="InterPro"/>
</dbReference>
<accession>A0A975WB29</accession>
<dbReference type="GO" id="GO:0005694">
    <property type="term" value="C:chromosome"/>
    <property type="evidence" value="ECO:0007669"/>
    <property type="project" value="TreeGrafter"/>
</dbReference>
<name>A0A975WB29_9RHOB</name>
<sequence length="321" mass="34881">MKRDLLAKSLAQMGSKPAAPATPAPQQETTAPRSIKSMSDVLSQVSAQSAQEVDVAEIADSEIADRFDVADGLEDLIASIRTSGQQLPALLRYRRGAGPRYEVVYGRRRIAACRALGIKVKAYIKEMDQREALVSQALENSARLERSFIEQAIFATKLEEQGFSRSDIGEVLAVDKGTLSKLIGVARDVPDTIIYKIGAAHEAGRRPWLELRRLVKSIGAGSCDAVLPLVPGSGTPAERLAAAIEAMQDIEARAQREAAPQKPASSPAPLERLDGTSLAFKAKGKRIVVEVTATDDQGFIGFVEGNLERLYREWKQREDQS</sequence>
<organism evidence="4 5">
    <name type="scientific">Marinovum algicola</name>
    <dbReference type="NCBI Taxonomy" id="42444"/>
    <lineage>
        <taxon>Bacteria</taxon>
        <taxon>Pseudomonadati</taxon>
        <taxon>Pseudomonadota</taxon>
        <taxon>Alphaproteobacteria</taxon>
        <taxon>Rhodobacterales</taxon>
        <taxon>Roseobacteraceae</taxon>
        <taxon>Marinovum</taxon>
    </lineage>
</organism>
<evidence type="ECO:0000256" key="2">
    <source>
        <dbReference type="SAM" id="MobiDB-lite"/>
    </source>
</evidence>
<dbReference type="GO" id="GO:0007059">
    <property type="term" value="P:chromosome segregation"/>
    <property type="evidence" value="ECO:0007669"/>
    <property type="project" value="TreeGrafter"/>
</dbReference>
<evidence type="ECO:0000259" key="3">
    <source>
        <dbReference type="SMART" id="SM00470"/>
    </source>
</evidence>
<dbReference type="InterPro" id="IPR036086">
    <property type="entry name" value="ParB/Sulfiredoxin_sf"/>
</dbReference>
<dbReference type="InterPro" id="IPR050336">
    <property type="entry name" value="Chromosome_partition/occlusion"/>
</dbReference>
<dbReference type="EMBL" id="FNYY01000009">
    <property type="protein sequence ID" value="SEJ70114.1"/>
    <property type="molecule type" value="Genomic_DNA"/>
</dbReference>
<feature type="region of interest" description="Disordered" evidence="2">
    <location>
        <begin position="1"/>
        <end position="37"/>
    </location>
</feature>
<proteinExistence type="inferred from homology"/>
<dbReference type="RefSeq" id="WP_074837062.1">
    <property type="nucleotide sequence ID" value="NZ_CATLQZ010000007.1"/>
</dbReference>
<dbReference type="Gene3D" id="3.90.1530.30">
    <property type="match status" value="1"/>
</dbReference>
<feature type="domain" description="ParB-like N-terminal" evidence="3">
    <location>
        <begin position="51"/>
        <end position="141"/>
    </location>
</feature>
<comment type="caution">
    <text evidence="4">The sequence shown here is derived from an EMBL/GenBank/DDBJ whole genome shotgun (WGS) entry which is preliminary data.</text>
</comment>
<dbReference type="CDD" id="cd16405">
    <property type="entry name" value="RepB_like_N"/>
    <property type="match status" value="1"/>
</dbReference>
<dbReference type="GeneID" id="80818918"/>
<dbReference type="InterPro" id="IPR003115">
    <property type="entry name" value="ParB_N"/>
</dbReference>
<dbReference type="SUPFAM" id="SSF109709">
    <property type="entry name" value="KorB DNA-binding domain-like"/>
    <property type="match status" value="1"/>
</dbReference>
<feature type="compositionally biased region" description="Low complexity" evidence="2">
    <location>
        <begin position="17"/>
        <end position="32"/>
    </location>
</feature>
<dbReference type="InterPro" id="IPR037972">
    <property type="entry name" value="RepB_N"/>
</dbReference>
<keyword evidence="5" id="KW-1185">Reference proteome</keyword>
<dbReference type="Pfam" id="PF02195">
    <property type="entry name" value="ParB_N"/>
    <property type="match status" value="1"/>
</dbReference>
<protein>
    <submittedName>
        <fullName evidence="4">Chromosome partitioning protein, ParB family</fullName>
    </submittedName>
</protein>
<dbReference type="NCBIfam" id="TIGR03454">
    <property type="entry name" value="partition_RepB"/>
    <property type="match status" value="1"/>
</dbReference>
<dbReference type="PANTHER" id="PTHR33375">
    <property type="entry name" value="CHROMOSOME-PARTITIONING PROTEIN PARB-RELATED"/>
    <property type="match status" value="1"/>
</dbReference>
<dbReference type="SUPFAM" id="SSF110849">
    <property type="entry name" value="ParB/Sulfiredoxin"/>
    <property type="match status" value="1"/>
</dbReference>
<dbReference type="Proteomes" id="UP000182932">
    <property type="component" value="Unassembled WGS sequence"/>
</dbReference>
<dbReference type="AlphaFoldDB" id="A0A975WB29"/>
<dbReference type="Pfam" id="PF07506">
    <property type="entry name" value="RepB"/>
    <property type="match status" value="1"/>
</dbReference>
<evidence type="ECO:0000256" key="1">
    <source>
        <dbReference type="ARBA" id="ARBA00006295"/>
    </source>
</evidence>
<dbReference type="InterPro" id="IPR017819">
    <property type="entry name" value="Plasmid_partition_RepB"/>
</dbReference>
<comment type="similarity">
    <text evidence="1">Belongs to the ParB family.</text>
</comment>
<dbReference type="NCBIfam" id="TIGR00180">
    <property type="entry name" value="parB_part"/>
    <property type="match status" value="1"/>
</dbReference>
<reference evidence="4 5" key="1">
    <citation type="submission" date="2016-10" db="EMBL/GenBank/DDBJ databases">
        <authorList>
            <person name="Varghese N."/>
            <person name="Submissions S."/>
        </authorList>
    </citation>
    <scope>NUCLEOTIDE SEQUENCE [LARGE SCALE GENOMIC DNA]</scope>
    <source>
        <strain evidence="4 5">FF3</strain>
    </source>
</reference>